<sequence length="120" mass="14297">MDNPAENVSTLLKEWEDVKIRLEQLFRERDQKNAKGWMEKGIALFIQFLYYTNEESTTPSDSIPFQQFYFKPVNIEERLGFIMDRPGLYHSYRQLSELMVEQEKLFVKKAIVKKSSRPKA</sequence>
<accession>A0ABW8RIX8</accession>
<gene>
    <name evidence="2" type="ORF">ACJEBI_18315</name>
</gene>
<evidence type="ECO:0000313" key="2">
    <source>
        <dbReference type="EMBL" id="MFK9093425.1"/>
    </source>
</evidence>
<name>A0ABW8RIX8_9BACI</name>
<protein>
    <submittedName>
        <fullName evidence="2">YpoC family protein</fullName>
    </submittedName>
</protein>
<keyword evidence="3" id="KW-1185">Reference proteome</keyword>
<dbReference type="RefSeq" id="WP_406581943.1">
    <property type="nucleotide sequence ID" value="NZ_JBJHQH010000014.1"/>
</dbReference>
<dbReference type="EMBL" id="JBJHQH010000014">
    <property type="protein sequence ID" value="MFK9093425.1"/>
    <property type="molecule type" value="Genomic_DNA"/>
</dbReference>
<dbReference type="Pfam" id="PF21747">
    <property type="entry name" value="YpoC"/>
    <property type="match status" value="1"/>
</dbReference>
<reference evidence="2 3" key="1">
    <citation type="submission" date="2024-11" db="EMBL/GenBank/DDBJ databases">
        <authorList>
            <person name="Lucas J.A."/>
        </authorList>
    </citation>
    <scope>NUCLEOTIDE SEQUENCE [LARGE SCALE GENOMIC DNA]</scope>
    <source>
        <strain evidence="2 3">Z 5.4</strain>
    </source>
</reference>
<dbReference type="InterPro" id="IPR048427">
    <property type="entry name" value="YpoC"/>
</dbReference>
<feature type="domain" description="YpoC-like" evidence="1">
    <location>
        <begin position="6"/>
        <end position="114"/>
    </location>
</feature>
<organism evidence="2 3">
    <name type="scientific">Bacillus salipaludis</name>
    <dbReference type="NCBI Taxonomy" id="2547811"/>
    <lineage>
        <taxon>Bacteria</taxon>
        <taxon>Bacillati</taxon>
        <taxon>Bacillota</taxon>
        <taxon>Bacilli</taxon>
        <taxon>Bacillales</taxon>
        <taxon>Bacillaceae</taxon>
        <taxon>Bacillus</taxon>
    </lineage>
</organism>
<evidence type="ECO:0000313" key="3">
    <source>
        <dbReference type="Proteomes" id="UP001623041"/>
    </source>
</evidence>
<comment type="caution">
    <text evidence="2">The sequence shown here is derived from an EMBL/GenBank/DDBJ whole genome shotgun (WGS) entry which is preliminary data.</text>
</comment>
<evidence type="ECO:0000259" key="1">
    <source>
        <dbReference type="Pfam" id="PF21747"/>
    </source>
</evidence>
<dbReference type="Proteomes" id="UP001623041">
    <property type="component" value="Unassembled WGS sequence"/>
</dbReference>
<proteinExistence type="predicted"/>